<dbReference type="InterPro" id="IPR039565">
    <property type="entry name" value="BamD-like"/>
</dbReference>
<feature type="domain" description="Outer membrane lipoprotein BamD-like" evidence="4">
    <location>
        <begin position="165"/>
        <end position="286"/>
    </location>
</feature>
<dbReference type="Gene3D" id="1.25.40.10">
    <property type="entry name" value="Tetratricopeptide repeat domain"/>
    <property type="match status" value="1"/>
</dbReference>
<dbReference type="Pfam" id="PF16331">
    <property type="entry name" value="TolA_bind_tri"/>
    <property type="match status" value="1"/>
</dbReference>
<evidence type="ECO:0000256" key="3">
    <source>
        <dbReference type="SAM" id="Phobius"/>
    </source>
</evidence>
<dbReference type="InterPro" id="IPR034706">
    <property type="entry name" value="CpoB"/>
</dbReference>
<reference evidence="7" key="1">
    <citation type="journal article" date="2019" name="Int. J. Syst. Evol. Microbiol.">
        <title>The Global Catalogue of Microorganisms (GCM) 10K type strain sequencing project: providing services to taxonomists for standard genome sequencing and annotation.</title>
        <authorList>
            <consortium name="The Broad Institute Genomics Platform"/>
            <consortium name="The Broad Institute Genome Sequencing Center for Infectious Disease"/>
            <person name="Wu L."/>
            <person name="Ma J."/>
        </authorList>
    </citation>
    <scope>NUCLEOTIDE SEQUENCE [LARGE SCALE GENOMIC DNA]</scope>
    <source>
        <strain evidence="7">CGMCC 4.7277</strain>
    </source>
</reference>
<dbReference type="InterPro" id="IPR032519">
    <property type="entry name" value="YbgF_tri"/>
</dbReference>
<evidence type="ECO:0000259" key="5">
    <source>
        <dbReference type="Pfam" id="PF16331"/>
    </source>
</evidence>
<dbReference type="SUPFAM" id="SSF48452">
    <property type="entry name" value="TPR-like"/>
    <property type="match status" value="1"/>
</dbReference>
<dbReference type="RefSeq" id="WP_339374668.1">
    <property type="nucleotide sequence ID" value="NZ_JBHSMX010000065.1"/>
</dbReference>
<keyword evidence="2" id="KW-0574">Periplasm</keyword>
<gene>
    <name evidence="6" type="primary">ybgF</name>
    <name evidence="2" type="synonym">cpoB</name>
    <name evidence="6" type="ORF">ACFPP7_21360</name>
</gene>
<name>A0ABW0QF09_9BURK</name>
<accession>A0ABW0QF09</accession>
<keyword evidence="2" id="KW-0132">Cell division</keyword>
<dbReference type="Gene3D" id="1.20.5.110">
    <property type="match status" value="1"/>
</dbReference>
<comment type="function">
    <text evidence="2">Mediates coordination of peptidoglycan synthesis and outer membrane constriction during cell division.</text>
</comment>
<evidence type="ECO:0000313" key="7">
    <source>
        <dbReference type="Proteomes" id="UP001596084"/>
    </source>
</evidence>
<proteinExistence type="inferred from homology"/>
<keyword evidence="2" id="KW-0175">Coiled coil</keyword>
<evidence type="ECO:0000259" key="4">
    <source>
        <dbReference type="Pfam" id="PF13525"/>
    </source>
</evidence>
<feature type="coiled-coil region" evidence="2">
    <location>
        <begin position="77"/>
        <end position="125"/>
    </location>
</feature>
<evidence type="ECO:0000256" key="1">
    <source>
        <dbReference type="ARBA" id="ARBA00022729"/>
    </source>
</evidence>
<dbReference type="EMBL" id="JBHSMX010000065">
    <property type="protein sequence ID" value="MFC5523441.1"/>
    <property type="molecule type" value="Genomic_DNA"/>
</dbReference>
<dbReference type="Proteomes" id="UP001596084">
    <property type="component" value="Unassembled WGS sequence"/>
</dbReference>
<keyword evidence="2" id="KW-0131">Cell cycle</keyword>
<keyword evidence="3" id="KW-0472">Membrane</keyword>
<feature type="domain" description="YbgF trimerisation" evidence="5">
    <location>
        <begin position="96"/>
        <end position="151"/>
    </location>
</feature>
<organism evidence="6 7">
    <name type="scientific">Polaromonas jejuensis</name>
    <dbReference type="NCBI Taxonomy" id="457502"/>
    <lineage>
        <taxon>Bacteria</taxon>
        <taxon>Pseudomonadati</taxon>
        <taxon>Pseudomonadota</taxon>
        <taxon>Betaproteobacteria</taxon>
        <taxon>Burkholderiales</taxon>
        <taxon>Comamonadaceae</taxon>
        <taxon>Polaromonas</taxon>
    </lineage>
</organism>
<dbReference type="HAMAP" id="MF_02066">
    <property type="entry name" value="CpoB"/>
    <property type="match status" value="1"/>
</dbReference>
<comment type="similarity">
    <text evidence="2">Belongs to the CpoB family.</text>
</comment>
<dbReference type="NCBIfam" id="TIGR02795">
    <property type="entry name" value="tol_pal_ybgF"/>
    <property type="match status" value="1"/>
</dbReference>
<feature type="transmembrane region" description="Helical" evidence="3">
    <location>
        <begin position="32"/>
        <end position="52"/>
    </location>
</feature>
<keyword evidence="3" id="KW-1133">Transmembrane helix</keyword>
<dbReference type="InterPro" id="IPR011990">
    <property type="entry name" value="TPR-like_helical_dom_sf"/>
</dbReference>
<comment type="subcellular location">
    <subcellularLocation>
        <location evidence="2">Periplasm</location>
    </subcellularLocation>
</comment>
<dbReference type="InterPro" id="IPR014162">
    <property type="entry name" value="CpoB_C"/>
</dbReference>
<dbReference type="Pfam" id="PF13525">
    <property type="entry name" value="YfiO"/>
    <property type="match status" value="1"/>
</dbReference>
<evidence type="ECO:0000313" key="6">
    <source>
        <dbReference type="EMBL" id="MFC5523441.1"/>
    </source>
</evidence>
<comment type="caution">
    <text evidence="6">The sequence shown here is derived from an EMBL/GenBank/DDBJ whole genome shotgun (WGS) entry which is preliminary data.</text>
</comment>
<protein>
    <recommendedName>
        <fullName evidence="2">Cell division coordinator CpoB</fullName>
    </recommendedName>
</protein>
<sequence length="286" mass="31172">MSASAALSALTTQVLRAGFILSMFFGAIVQRTHFFTMGAVLMGVGGVCAMGCTMGEGLSGLSTLSAYDLRQRVDASQQRMADDLKKANDDNAQLRRSLLDLSNQIEALRDEVAGMRGQNEKLARDLADTQRTQKDLTQGVDERLRKFEPGKVTVDGKEFVADPAEKQEFEAALATLRKGDFAGAQTSFVAFMKRYPQSGYRSSSLFWLGNAQYALRDYTNAVANFRALVVAEPAHLRAPEALLSIANCQLELKDAKSARKSLEDLVKTYPQSEAASVAKAQLANLK</sequence>
<keyword evidence="3" id="KW-0812">Transmembrane</keyword>
<evidence type="ECO:0000256" key="2">
    <source>
        <dbReference type="HAMAP-Rule" id="MF_02066"/>
    </source>
</evidence>
<keyword evidence="7" id="KW-1185">Reference proteome</keyword>
<keyword evidence="1 2" id="KW-0732">Signal</keyword>